<feature type="domain" description="Signal transduction histidine kinase internal region" evidence="2">
    <location>
        <begin position="168"/>
        <end position="243"/>
    </location>
</feature>
<feature type="transmembrane region" description="Helical" evidence="1">
    <location>
        <begin position="72"/>
        <end position="92"/>
    </location>
</feature>
<keyword evidence="3" id="KW-0808">Transferase</keyword>
<keyword evidence="1" id="KW-1133">Transmembrane helix</keyword>
<dbReference type="PANTHER" id="PTHR34220">
    <property type="entry name" value="SENSOR HISTIDINE KINASE YPDA"/>
    <property type="match status" value="1"/>
</dbReference>
<dbReference type="Gene3D" id="3.30.565.10">
    <property type="entry name" value="Histidine kinase-like ATPase, C-terminal domain"/>
    <property type="match status" value="1"/>
</dbReference>
<reference evidence="3 4" key="1">
    <citation type="submission" date="2021-05" db="EMBL/GenBank/DDBJ databases">
        <title>Comparative genomic studies on the polysaccharide-degrading batcterial strains of the Flammeovirga genus.</title>
        <authorList>
            <person name="Zewei F."/>
            <person name="Zheng Z."/>
            <person name="Yu L."/>
            <person name="Ruyue G."/>
            <person name="Yanhong M."/>
            <person name="Yuanyuan C."/>
            <person name="Jingyan G."/>
            <person name="Wenjun H."/>
        </authorList>
    </citation>
    <scope>NUCLEOTIDE SEQUENCE [LARGE SCALE GENOMIC DNA]</scope>
    <source>
        <strain evidence="3 4">YS10</strain>
    </source>
</reference>
<evidence type="ECO:0000256" key="1">
    <source>
        <dbReference type="SAM" id="Phobius"/>
    </source>
</evidence>
<dbReference type="RefSeq" id="WP_144072259.1">
    <property type="nucleotide sequence ID" value="NZ_CP076128.1"/>
</dbReference>
<feature type="transmembrane region" description="Helical" evidence="1">
    <location>
        <begin position="124"/>
        <end position="147"/>
    </location>
</feature>
<evidence type="ECO:0000259" key="2">
    <source>
        <dbReference type="Pfam" id="PF06580"/>
    </source>
</evidence>
<dbReference type="InterPro" id="IPR010559">
    <property type="entry name" value="Sig_transdc_His_kin_internal"/>
</dbReference>
<evidence type="ECO:0000313" key="4">
    <source>
        <dbReference type="Proteomes" id="UP000682802"/>
    </source>
</evidence>
<accession>A0ABX8GXK0</accession>
<dbReference type="Proteomes" id="UP000682802">
    <property type="component" value="Chromosome 1"/>
</dbReference>
<protein>
    <submittedName>
        <fullName evidence="3">Sensor histidine kinase</fullName>
    </submittedName>
</protein>
<evidence type="ECO:0000313" key="3">
    <source>
        <dbReference type="EMBL" id="QWG08338.1"/>
    </source>
</evidence>
<dbReference type="EMBL" id="CP076128">
    <property type="protein sequence ID" value="QWG08338.1"/>
    <property type="molecule type" value="Genomic_DNA"/>
</dbReference>
<dbReference type="GO" id="GO:0016301">
    <property type="term" value="F:kinase activity"/>
    <property type="evidence" value="ECO:0007669"/>
    <property type="project" value="UniProtKB-KW"/>
</dbReference>
<organism evidence="3 4">
    <name type="scientific">Flammeovirga kamogawensis</name>
    <dbReference type="NCBI Taxonomy" id="373891"/>
    <lineage>
        <taxon>Bacteria</taxon>
        <taxon>Pseudomonadati</taxon>
        <taxon>Bacteroidota</taxon>
        <taxon>Cytophagia</taxon>
        <taxon>Cytophagales</taxon>
        <taxon>Flammeovirgaceae</taxon>
        <taxon>Flammeovirga</taxon>
    </lineage>
</organism>
<dbReference type="Pfam" id="PF06580">
    <property type="entry name" value="His_kinase"/>
    <property type="match status" value="1"/>
</dbReference>
<keyword evidence="4" id="KW-1185">Reference proteome</keyword>
<dbReference type="InterPro" id="IPR036890">
    <property type="entry name" value="HATPase_C_sf"/>
</dbReference>
<feature type="transmembrane region" description="Helical" evidence="1">
    <location>
        <begin position="12"/>
        <end position="33"/>
    </location>
</feature>
<keyword evidence="1" id="KW-0472">Membrane</keyword>
<dbReference type="InterPro" id="IPR050640">
    <property type="entry name" value="Bact_2-comp_sensor_kinase"/>
</dbReference>
<feature type="transmembrane region" description="Helical" evidence="1">
    <location>
        <begin position="39"/>
        <end position="60"/>
    </location>
</feature>
<keyword evidence="1" id="KW-0812">Transmembrane</keyword>
<name>A0ABX8GXK0_9BACT</name>
<gene>
    <name evidence="3" type="ORF">KM029_05225</name>
</gene>
<dbReference type="PANTHER" id="PTHR34220:SF7">
    <property type="entry name" value="SENSOR HISTIDINE KINASE YPDA"/>
    <property type="match status" value="1"/>
</dbReference>
<keyword evidence="3" id="KW-0418">Kinase</keyword>
<sequence length="358" mass="41780">MKEYLNFKIPQWSYLPVSVIVIFITIVGLDVWINIEVRLFRAITSIIVFLLVVLVNSKVLVPKILIKKKKTLWYVLSAIALYFIGINLFLFFSKMMFPFIDQDVFFTVHPEAKARLQGVLRFEWIYPFSFGSLFVLMSIFISTVLTVSSYDDQQKKKQQQLKEGKIEAELKFLRAQINPHFLFNALNNIYTMSYMQMPQAPDNIAKLSEMLRYLLYDCNEDFVELSKDINYLNNYIDFQQLKTEIPQNISFKIDVNNQSTKISPMLLEPFVENAFKYSRLEENVDGFVSIDLEEKQGKIIFNVKNTVTSSPTRNKVGGIGIENVRLRLNLIYPDRHQLIIKENTIDSNLFEVALEIQL</sequence>
<proteinExistence type="predicted"/>